<reference evidence="1 2" key="1">
    <citation type="submission" date="2021-06" db="EMBL/GenBank/DDBJ databases">
        <authorList>
            <person name="Palmer J.M."/>
        </authorList>
    </citation>
    <scope>NUCLEOTIDE SEQUENCE [LARGE SCALE GENOMIC DNA]</scope>
    <source>
        <strain evidence="2">if_2019</strain>
        <tissue evidence="1">Muscle</tissue>
    </source>
</reference>
<dbReference type="Proteomes" id="UP001482620">
    <property type="component" value="Unassembled WGS sequence"/>
</dbReference>
<organism evidence="1 2">
    <name type="scientific">Ilyodon furcidens</name>
    <name type="common">goldbreast splitfin</name>
    <dbReference type="NCBI Taxonomy" id="33524"/>
    <lineage>
        <taxon>Eukaryota</taxon>
        <taxon>Metazoa</taxon>
        <taxon>Chordata</taxon>
        <taxon>Craniata</taxon>
        <taxon>Vertebrata</taxon>
        <taxon>Euteleostomi</taxon>
        <taxon>Actinopterygii</taxon>
        <taxon>Neopterygii</taxon>
        <taxon>Teleostei</taxon>
        <taxon>Neoteleostei</taxon>
        <taxon>Acanthomorphata</taxon>
        <taxon>Ovalentaria</taxon>
        <taxon>Atherinomorphae</taxon>
        <taxon>Cyprinodontiformes</taxon>
        <taxon>Goodeidae</taxon>
        <taxon>Ilyodon</taxon>
    </lineage>
</organism>
<proteinExistence type="predicted"/>
<name>A0ABV0STF4_9TELE</name>
<gene>
    <name evidence="1" type="ORF">ILYODFUR_038178</name>
</gene>
<protein>
    <submittedName>
        <fullName evidence="1">Uncharacterized protein</fullName>
    </submittedName>
</protein>
<keyword evidence="2" id="KW-1185">Reference proteome</keyword>
<evidence type="ECO:0000313" key="2">
    <source>
        <dbReference type="Proteomes" id="UP001482620"/>
    </source>
</evidence>
<sequence>MTQHKFFLDMEDILRRTNAAKGRKLESLSLLLPWLRQKLSHKTQNVNFFRQTLEHYQSRQQPFTFPLLLPHCRHHGDYFNVTMSHSNVISSAGDYTDSWASSHSSSCQWVSGNTTGFVLSRERVYTREFDGVCEFNSICKRV</sequence>
<comment type="caution">
    <text evidence="1">The sequence shown here is derived from an EMBL/GenBank/DDBJ whole genome shotgun (WGS) entry which is preliminary data.</text>
</comment>
<evidence type="ECO:0000313" key="1">
    <source>
        <dbReference type="EMBL" id="MEQ2223589.1"/>
    </source>
</evidence>
<dbReference type="EMBL" id="JAHRIQ010009168">
    <property type="protein sequence ID" value="MEQ2223589.1"/>
    <property type="molecule type" value="Genomic_DNA"/>
</dbReference>
<accession>A0ABV0STF4</accession>